<accession>A0ABN7V503</accession>
<keyword evidence="3" id="KW-1185">Reference proteome</keyword>
<feature type="region of interest" description="Disordered" evidence="1">
    <location>
        <begin position="70"/>
        <end position="92"/>
    </location>
</feature>
<protein>
    <submittedName>
        <fullName evidence="2">27830_t:CDS:1</fullName>
    </submittedName>
</protein>
<feature type="compositionally biased region" description="Basic and acidic residues" evidence="1">
    <location>
        <begin position="32"/>
        <end position="43"/>
    </location>
</feature>
<evidence type="ECO:0000313" key="2">
    <source>
        <dbReference type="EMBL" id="CAG8731767.1"/>
    </source>
</evidence>
<proteinExistence type="predicted"/>
<sequence length="92" mass="10878">MTNEEISDHLAACPTNKETWKQLEEENTPNERNSKTRSEEKIRKPGPWKQSNQPYTTIVVRGVDNELPGQNLERQMRANHKMGKRKWNHHED</sequence>
<gene>
    <name evidence="2" type="ORF">GMARGA_LOCUS14467</name>
</gene>
<organism evidence="2 3">
    <name type="scientific">Gigaspora margarita</name>
    <dbReference type="NCBI Taxonomy" id="4874"/>
    <lineage>
        <taxon>Eukaryota</taxon>
        <taxon>Fungi</taxon>
        <taxon>Fungi incertae sedis</taxon>
        <taxon>Mucoromycota</taxon>
        <taxon>Glomeromycotina</taxon>
        <taxon>Glomeromycetes</taxon>
        <taxon>Diversisporales</taxon>
        <taxon>Gigasporaceae</taxon>
        <taxon>Gigaspora</taxon>
    </lineage>
</organism>
<evidence type="ECO:0000313" key="3">
    <source>
        <dbReference type="Proteomes" id="UP000789901"/>
    </source>
</evidence>
<dbReference type="Proteomes" id="UP000789901">
    <property type="component" value="Unassembled WGS sequence"/>
</dbReference>
<evidence type="ECO:0000256" key="1">
    <source>
        <dbReference type="SAM" id="MobiDB-lite"/>
    </source>
</evidence>
<comment type="caution">
    <text evidence="2">The sequence shown here is derived from an EMBL/GenBank/DDBJ whole genome shotgun (WGS) entry which is preliminary data.</text>
</comment>
<dbReference type="EMBL" id="CAJVQB010009594">
    <property type="protein sequence ID" value="CAG8731767.1"/>
    <property type="molecule type" value="Genomic_DNA"/>
</dbReference>
<reference evidence="2 3" key="1">
    <citation type="submission" date="2021-06" db="EMBL/GenBank/DDBJ databases">
        <authorList>
            <person name="Kallberg Y."/>
            <person name="Tangrot J."/>
            <person name="Rosling A."/>
        </authorList>
    </citation>
    <scope>NUCLEOTIDE SEQUENCE [LARGE SCALE GENOMIC DNA]</scope>
    <source>
        <strain evidence="2 3">120-4 pot B 10/14</strain>
    </source>
</reference>
<name>A0ABN7V503_GIGMA</name>
<feature type="compositionally biased region" description="Basic residues" evidence="1">
    <location>
        <begin position="77"/>
        <end position="92"/>
    </location>
</feature>
<feature type="region of interest" description="Disordered" evidence="1">
    <location>
        <begin position="1"/>
        <end position="54"/>
    </location>
</feature>